<reference evidence="2 3" key="1">
    <citation type="submission" date="2016-01" db="EMBL/GenBank/DDBJ databases">
        <authorList>
            <person name="Oliw E.H."/>
        </authorList>
    </citation>
    <scope>NUCLEOTIDE SEQUENCE [LARGE SCALE GENOMIC DNA]</scope>
    <source>
        <strain evidence="2">LMG 22029</strain>
    </source>
</reference>
<dbReference type="SUPFAM" id="SSF53474">
    <property type="entry name" value="alpha/beta-Hydrolases"/>
    <property type="match status" value="1"/>
</dbReference>
<accession>A0A158HVR2</accession>
<dbReference type="AlphaFoldDB" id="A0A158HVR2"/>
<evidence type="ECO:0000256" key="1">
    <source>
        <dbReference type="SAM" id="SignalP"/>
    </source>
</evidence>
<name>A0A158HVR2_CABSO</name>
<evidence type="ECO:0000313" key="3">
    <source>
        <dbReference type="Proteomes" id="UP000054893"/>
    </source>
</evidence>
<dbReference type="InterPro" id="IPR029058">
    <property type="entry name" value="AB_hydrolase_fold"/>
</dbReference>
<feature type="signal peptide" evidence="1">
    <location>
        <begin position="1"/>
        <end position="24"/>
    </location>
</feature>
<feature type="chain" id="PRO_5007810643" evidence="1">
    <location>
        <begin position="25"/>
        <end position="283"/>
    </location>
</feature>
<sequence length="283" mass="30401">MLRHRYACVFLTTMCCLSITPAIARNMFPDRTLSINIRTDDAPQGGNGVVSDLPLQDGSFQRVLYLPPARNLNGLMIMFAGGTGELDIGKNGSIRNANNFVVRSSDLWRDRGYGVLLVDALDHRSLRGQRSSGAYAEVTAKIIAFAHEISRAPLWVLGTSQGSIAAMNAASHAGKGDIAGLILTESVSILGGSHETVFYAHPEDVHVPSLIVANDNDQCKVAPPSMADAIAQSIRHARASVLKVKGGVQRSQDGCGSLSPHGYYGMEEQVVDGIVRWMKNTRG</sequence>
<dbReference type="Proteomes" id="UP000054893">
    <property type="component" value="Unassembled WGS sequence"/>
</dbReference>
<dbReference type="Gene3D" id="3.40.50.1820">
    <property type="entry name" value="alpha/beta hydrolase"/>
    <property type="match status" value="1"/>
</dbReference>
<gene>
    <name evidence="2" type="ORF">AWB64_05054</name>
</gene>
<protein>
    <submittedName>
        <fullName evidence="2">Alpha/beta hydrolase family protein</fullName>
    </submittedName>
</protein>
<proteinExistence type="predicted"/>
<keyword evidence="2" id="KW-0378">Hydrolase</keyword>
<keyword evidence="1" id="KW-0732">Signal</keyword>
<organism evidence="2 3">
    <name type="scientific">Caballeronia sordidicola</name>
    <name type="common">Burkholderia sordidicola</name>
    <dbReference type="NCBI Taxonomy" id="196367"/>
    <lineage>
        <taxon>Bacteria</taxon>
        <taxon>Pseudomonadati</taxon>
        <taxon>Pseudomonadota</taxon>
        <taxon>Betaproteobacteria</taxon>
        <taxon>Burkholderiales</taxon>
        <taxon>Burkholderiaceae</taxon>
        <taxon>Caballeronia</taxon>
    </lineage>
</organism>
<evidence type="ECO:0000313" key="2">
    <source>
        <dbReference type="EMBL" id="SAL48069.1"/>
    </source>
</evidence>
<dbReference type="EMBL" id="FCOC02000021">
    <property type="protein sequence ID" value="SAL48069.1"/>
    <property type="molecule type" value="Genomic_DNA"/>
</dbReference>
<dbReference type="GO" id="GO:0016787">
    <property type="term" value="F:hydrolase activity"/>
    <property type="evidence" value="ECO:0007669"/>
    <property type="project" value="UniProtKB-KW"/>
</dbReference>